<dbReference type="GO" id="GO:0051082">
    <property type="term" value="F:unfolded protein binding"/>
    <property type="evidence" value="ECO:0007669"/>
    <property type="project" value="TreeGrafter"/>
</dbReference>
<accession>A0A0N5AXW4</accession>
<name>A0A0N5AXW4_9BILA</name>
<comment type="similarity">
    <text evidence="2">Belongs to the CIA30 family.</text>
</comment>
<dbReference type="InterPro" id="IPR013857">
    <property type="entry name" value="NADH-UbQ_OxRdtase-assoc_prot30"/>
</dbReference>
<evidence type="ECO:0000313" key="6">
    <source>
        <dbReference type="Proteomes" id="UP000046393"/>
    </source>
</evidence>
<feature type="domain" description="NADH:ubiquinone oxidoreductase intermediate-associated protein 30" evidence="5">
    <location>
        <begin position="137"/>
        <end position="308"/>
    </location>
</feature>
<dbReference type="InterPro" id="IPR008979">
    <property type="entry name" value="Galactose-bd-like_sf"/>
</dbReference>
<dbReference type="PANTHER" id="PTHR13194">
    <property type="entry name" value="COMPLEX I INTERMEDIATE-ASSOCIATED PROTEIN 30"/>
    <property type="match status" value="1"/>
</dbReference>
<keyword evidence="6" id="KW-1185">Reference proteome</keyword>
<organism evidence="6 7">
    <name type="scientific">Syphacia muris</name>
    <dbReference type="NCBI Taxonomy" id="451379"/>
    <lineage>
        <taxon>Eukaryota</taxon>
        <taxon>Metazoa</taxon>
        <taxon>Ecdysozoa</taxon>
        <taxon>Nematoda</taxon>
        <taxon>Chromadorea</taxon>
        <taxon>Rhabditida</taxon>
        <taxon>Spirurina</taxon>
        <taxon>Oxyuridomorpha</taxon>
        <taxon>Oxyuroidea</taxon>
        <taxon>Oxyuridae</taxon>
        <taxon>Syphacia</taxon>
    </lineage>
</organism>
<dbReference type="InterPro" id="IPR039131">
    <property type="entry name" value="NDUFAF1"/>
</dbReference>
<protein>
    <submittedName>
        <fullName evidence="7">CIA30 domain-containing protein</fullName>
    </submittedName>
</protein>
<keyword evidence="4" id="KW-0143">Chaperone</keyword>
<reference evidence="7" key="1">
    <citation type="submission" date="2017-02" db="UniProtKB">
        <authorList>
            <consortium name="WormBaseParasite"/>
        </authorList>
    </citation>
    <scope>IDENTIFICATION</scope>
</reference>
<evidence type="ECO:0000259" key="5">
    <source>
        <dbReference type="Pfam" id="PF08547"/>
    </source>
</evidence>
<evidence type="ECO:0000256" key="4">
    <source>
        <dbReference type="ARBA" id="ARBA00023186"/>
    </source>
</evidence>
<evidence type="ECO:0000256" key="3">
    <source>
        <dbReference type="ARBA" id="ARBA00023128"/>
    </source>
</evidence>
<keyword evidence="3" id="KW-0496">Mitochondrion</keyword>
<dbReference type="PANTHER" id="PTHR13194:SF18">
    <property type="entry name" value="COMPLEX I INTERMEDIATE-ASSOCIATED PROTEIN 30, MITOCHONDRIAL"/>
    <property type="match status" value="1"/>
</dbReference>
<sequence>MTSVEAAAFLSWRLFKCRSCLYCSQRLKFTSSLINAIKGDKALTKKDPNESEKRGLKIFERHNDVPTSLGFPNEKGIENYDPSMPLKDIVSGVPVLFKDEVKKMKNEWANNLRITLDKKEMIEQAGIVEHGETVKEFVFDSPEALSMWNIGCDADEGYGYSKCELVPTDRKTAIFRGYLSTEVDGKHERSGWASMKLNLKKSFFRKLYFTRWSSYSHLLIKCRGDGRSYKVMLHCPGLIDVLWGNSYSFPLHTHGGPYWQYEKIPFSKFFLTVGGRIQDNQTRIYCDEISSVGIVLMDRMDGEFSLELDFIGITHDQSHREQFAYEVYSLPLFNTRGC</sequence>
<dbReference type="Proteomes" id="UP000046393">
    <property type="component" value="Unplaced"/>
</dbReference>
<dbReference type="GO" id="GO:0005739">
    <property type="term" value="C:mitochondrion"/>
    <property type="evidence" value="ECO:0007669"/>
    <property type="project" value="UniProtKB-SubCell"/>
</dbReference>
<dbReference type="SUPFAM" id="SSF49785">
    <property type="entry name" value="Galactose-binding domain-like"/>
    <property type="match status" value="1"/>
</dbReference>
<comment type="subcellular location">
    <subcellularLocation>
        <location evidence="1">Mitochondrion</location>
    </subcellularLocation>
</comment>
<evidence type="ECO:0000256" key="1">
    <source>
        <dbReference type="ARBA" id="ARBA00004173"/>
    </source>
</evidence>
<dbReference type="WBParaSite" id="SMUV_0000979701-mRNA-1">
    <property type="protein sequence ID" value="SMUV_0000979701-mRNA-1"/>
    <property type="gene ID" value="SMUV_0000979701"/>
</dbReference>
<evidence type="ECO:0000313" key="7">
    <source>
        <dbReference type="WBParaSite" id="SMUV_0000979701-mRNA-1"/>
    </source>
</evidence>
<dbReference type="GO" id="GO:0032981">
    <property type="term" value="P:mitochondrial respiratory chain complex I assembly"/>
    <property type="evidence" value="ECO:0007669"/>
    <property type="project" value="TreeGrafter"/>
</dbReference>
<dbReference type="GO" id="GO:0006120">
    <property type="term" value="P:mitochondrial electron transport, NADH to ubiquinone"/>
    <property type="evidence" value="ECO:0007669"/>
    <property type="project" value="TreeGrafter"/>
</dbReference>
<dbReference type="Pfam" id="PF08547">
    <property type="entry name" value="CIA30"/>
    <property type="match status" value="1"/>
</dbReference>
<evidence type="ECO:0000256" key="2">
    <source>
        <dbReference type="ARBA" id="ARBA00007884"/>
    </source>
</evidence>
<dbReference type="STRING" id="451379.A0A0N5AXW4"/>
<dbReference type="AlphaFoldDB" id="A0A0N5AXW4"/>
<proteinExistence type="inferred from homology"/>